<dbReference type="PANTHER" id="PTHR43618">
    <property type="entry name" value="7-ALPHA-HYDROXYSTEROID DEHYDROGENASE"/>
    <property type="match status" value="1"/>
</dbReference>
<gene>
    <name evidence="5" type="ORF">RCOM_1941110</name>
</gene>
<feature type="compositionally biased region" description="Polar residues" evidence="4">
    <location>
        <begin position="315"/>
        <end position="329"/>
    </location>
</feature>
<keyword evidence="6" id="KW-1185">Reference proteome</keyword>
<dbReference type="eggNOG" id="KOG1200">
    <property type="taxonomic scope" value="Eukaryota"/>
</dbReference>
<feature type="region of interest" description="Disordered" evidence="4">
    <location>
        <begin position="226"/>
        <end position="438"/>
    </location>
</feature>
<feature type="compositionally biased region" description="Low complexity" evidence="4">
    <location>
        <begin position="350"/>
        <end position="364"/>
    </location>
</feature>
<accession>B9TEA6</accession>
<name>B9TEA6_RICCO</name>
<feature type="compositionally biased region" description="Basic residues" evidence="4">
    <location>
        <begin position="421"/>
        <end position="430"/>
    </location>
</feature>
<evidence type="ECO:0000256" key="4">
    <source>
        <dbReference type="SAM" id="MobiDB-lite"/>
    </source>
</evidence>
<dbReference type="GO" id="GO:0004316">
    <property type="term" value="F:3-oxoacyl-[acyl-carrier-protein] reductase (NADPH) activity"/>
    <property type="evidence" value="ECO:0007669"/>
    <property type="project" value="UniProtKB-EC"/>
</dbReference>
<comment type="similarity">
    <text evidence="1">Belongs to the short-chain dehydrogenases/reductases (SDR) family.</text>
</comment>
<evidence type="ECO:0000256" key="1">
    <source>
        <dbReference type="ARBA" id="ARBA00006484"/>
    </source>
</evidence>
<dbReference type="InterPro" id="IPR036291">
    <property type="entry name" value="NAD(P)-bd_dom_sf"/>
</dbReference>
<organism evidence="5 6">
    <name type="scientific">Ricinus communis</name>
    <name type="common">Castor bean</name>
    <dbReference type="NCBI Taxonomy" id="3988"/>
    <lineage>
        <taxon>Eukaryota</taxon>
        <taxon>Viridiplantae</taxon>
        <taxon>Streptophyta</taxon>
        <taxon>Embryophyta</taxon>
        <taxon>Tracheophyta</taxon>
        <taxon>Spermatophyta</taxon>
        <taxon>Magnoliopsida</taxon>
        <taxon>eudicotyledons</taxon>
        <taxon>Gunneridae</taxon>
        <taxon>Pentapetalae</taxon>
        <taxon>rosids</taxon>
        <taxon>fabids</taxon>
        <taxon>Malpighiales</taxon>
        <taxon>Euphorbiaceae</taxon>
        <taxon>Acalyphoideae</taxon>
        <taxon>Acalypheae</taxon>
        <taxon>Ricinus</taxon>
    </lineage>
</organism>
<feature type="compositionally biased region" description="Low complexity" evidence="4">
    <location>
        <begin position="295"/>
        <end position="305"/>
    </location>
</feature>
<keyword evidence="3 5" id="KW-0560">Oxidoreductase</keyword>
<feature type="compositionally biased region" description="Low complexity" evidence="4">
    <location>
        <begin position="247"/>
        <end position="261"/>
    </location>
</feature>
<dbReference type="PANTHER" id="PTHR43618:SF8">
    <property type="entry name" value="7ALPHA-HYDROXYSTEROID DEHYDROGENASE"/>
    <property type="match status" value="1"/>
</dbReference>
<dbReference type="InterPro" id="IPR002347">
    <property type="entry name" value="SDR_fam"/>
</dbReference>
<reference evidence="6" key="1">
    <citation type="journal article" date="2010" name="Nat. Biotechnol.">
        <title>Draft genome sequence of the oilseed species Ricinus communis.</title>
        <authorList>
            <person name="Chan A.P."/>
            <person name="Crabtree J."/>
            <person name="Zhao Q."/>
            <person name="Lorenzi H."/>
            <person name="Orvis J."/>
            <person name="Puiu D."/>
            <person name="Melake-Berhan A."/>
            <person name="Jones K.M."/>
            <person name="Redman J."/>
            <person name="Chen G."/>
            <person name="Cahoon E.B."/>
            <person name="Gedil M."/>
            <person name="Stanke M."/>
            <person name="Haas B.J."/>
            <person name="Wortman J.R."/>
            <person name="Fraser-Liggett C.M."/>
            <person name="Ravel J."/>
            <person name="Rabinowicz P.D."/>
        </authorList>
    </citation>
    <scope>NUCLEOTIDE SEQUENCE [LARGE SCALE GENOMIC DNA]</scope>
    <source>
        <strain evidence="6">cv. Hale</strain>
    </source>
</reference>
<dbReference type="PRINTS" id="PR00080">
    <property type="entry name" value="SDRFAMILY"/>
</dbReference>
<evidence type="ECO:0000313" key="5">
    <source>
        <dbReference type="EMBL" id="EEF25808.1"/>
    </source>
</evidence>
<dbReference type="InterPro" id="IPR052178">
    <property type="entry name" value="Sec_Metab_Biosynth_SDR"/>
</dbReference>
<dbReference type="InParanoid" id="B9TEA6"/>
<dbReference type="Proteomes" id="UP000008311">
    <property type="component" value="Unassembled WGS sequence"/>
</dbReference>
<protein>
    <submittedName>
        <fullName evidence="5">Short-chain dehydrogenase, putative</fullName>
        <ecNumber evidence="5">1.1.1.100</ecNumber>
    </submittedName>
</protein>
<feature type="compositionally biased region" description="Basic and acidic residues" evidence="4">
    <location>
        <begin position="385"/>
        <end position="396"/>
    </location>
</feature>
<sequence>MIAEGYVAQGARVYVSSRKAEACEETAAALGPNCIALPMDVSTVAGCKALAAALAEREERLDILVNNAGAAWGEPFAGFPEKGWDKVMDLNVKSPFFLTQALFDLLKAGGSAERPAKVINITSIDGQRLNPWETYSYHASKSALIYLTKRMAARLVRDHVNVTSIAPGAFASDMNKAARDHGGDVARAIPARRIGVDEDMAGAAIYLASRAGDYVVGDTITVDGGLVNASLGRGPGAGPGRRSKNMNSRPSAGNSRAAPRPASRRPARGAPCRSNIPPCCGSAGARRPGRWCGNRSPARSPAGAGARHRRRPAQRTGTGSNASSFSLQVAGQAGPVARKPRSGSVVPGWGASRRPPSAWPAARAGRPRPPAMPPRCDTPGGYRAAGRDYGRGRDIPARPCAGAARPRAAVPSAARPGVGRPCRRATRSRPWRASAHGP</sequence>
<dbReference type="PRINTS" id="PR00081">
    <property type="entry name" value="GDHRDH"/>
</dbReference>
<dbReference type="GO" id="GO:0008709">
    <property type="term" value="F:cholate 7-alpha-dehydrogenase (NAD+) activity"/>
    <property type="evidence" value="ECO:0000318"/>
    <property type="project" value="GO_Central"/>
</dbReference>
<dbReference type="GO" id="GO:0005829">
    <property type="term" value="C:cytosol"/>
    <property type="evidence" value="ECO:0000318"/>
    <property type="project" value="GO_Central"/>
</dbReference>
<dbReference type="Gene3D" id="3.40.50.720">
    <property type="entry name" value="NAD(P)-binding Rossmann-like Domain"/>
    <property type="match status" value="1"/>
</dbReference>
<evidence type="ECO:0000256" key="2">
    <source>
        <dbReference type="ARBA" id="ARBA00022857"/>
    </source>
</evidence>
<proteinExistence type="inferred from homology"/>
<dbReference type="Pfam" id="PF13561">
    <property type="entry name" value="adh_short_C2"/>
    <property type="match status" value="1"/>
</dbReference>
<keyword evidence="2" id="KW-0521">NADP</keyword>
<dbReference type="EMBL" id="EQ978854">
    <property type="protein sequence ID" value="EEF25808.1"/>
    <property type="molecule type" value="Genomic_DNA"/>
</dbReference>
<evidence type="ECO:0000256" key="3">
    <source>
        <dbReference type="ARBA" id="ARBA00023002"/>
    </source>
</evidence>
<dbReference type="SUPFAM" id="SSF51735">
    <property type="entry name" value="NAD(P)-binding Rossmann-fold domains"/>
    <property type="match status" value="1"/>
</dbReference>
<dbReference type="STRING" id="3988.B9TEA6"/>
<dbReference type="EC" id="1.1.1.100" evidence="5"/>
<evidence type="ECO:0000313" key="6">
    <source>
        <dbReference type="Proteomes" id="UP000008311"/>
    </source>
</evidence>
<feature type="compositionally biased region" description="Low complexity" evidence="4">
    <location>
        <begin position="397"/>
        <end position="416"/>
    </location>
</feature>
<dbReference type="AlphaFoldDB" id="B9TEA6"/>